<sequence>MAGRKPLSRNFTSKSTAQSKVSPEYILQPSEYTVECETPIGVGGCSTVYVGFYRGSSLAVKSYTIGNAEMNPGKALLLQEAETLLKQQHLNIVKCLGICLQKGSLLLELAQIKITHNNRDLCVNSLRQLIDTVGHAMDQDLKHEALFQRVMPGTTSFEAPEIFMGKEKSHARDVYSFEMIMHELLYHTYSHPWESVFKQCSPHTLTSLIIEAVKRGERLKVVDHDDSAYIYLMKLCWAQEAAERPSLVSNKEPIENFEASLSNGTRKSQKTSHNILLERRVDPIQQLIPMDDSDYDNDDKFSLTAVKIHQFGNFSIDSHAAERKSAYTFKKSDAIK</sequence>
<dbReference type="InterPro" id="IPR051681">
    <property type="entry name" value="Ser/Thr_Kinases-Pseudokinases"/>
</dbReference>
<dbReference type="Gene3D" id="3.30.200.20">
    <property type="entry name" value="Phosphorylase Kinase, domain 1"/>
    <property type="match status" value="1"/>
</dbReference>
<keyword evidence="2" id="KW-0547">Nucleotide-binding</keyword>
<dbReference type="Proteomes" id="UP001234178">
    <property type="component" value="Unassembled WGS sequence"/>
</dbReference>
<feature type="domain" description="Serine-threonine/tyrosine-protein kinase catalytic" evidence="5">
    <location>
        <begin position="156"/>
        <end position="247"/>
    </location>
</feature>
<keyword evidence="3" id="KW-0418">Kinase</keyword>
<dbReference type="Gene3D" id="1.10.510.10">
    <property type="entry name" value="Transferase(Phosphotransferase) domain 1"/>
    <property type="match status" value="1"/>
</dbReference>
<name>A0ABQ9Z4H9_9CRUS</name>
<accession>A0ABQ9Z4H9</accession>
<protein>
    <recommendedName>
        <fullName evidence="5">Serine-threonine/tyrosine-protein kinase catalytic domain-containing protein</fullName>
    </recommendedName>
</protein>
<evidence type="ECO:0000256" key="2">
    <source>
        <dbReference type="ARBA" id="ARBA00022741"/>
    </source>
</evidence>
<dbReference type="PANTHER" id="PTHR44329:SF288">
    <property type="entry name" value="MITOGEN-ACTIVATED PROTEIN KINASE KINASE KINASE 20"/>
    <property type="match status" value="1"/>
</dbReference>
<reference evidence="6 7" key="1">
    <citation type="journal article" date="2023" name="Nucleic Acids Res.">
        <title>The hologenome of Daphnia magna reveals possible DNA methylation and microbiome-mediated evolution of the host genome.</title>
        <authorList>
            <person name="Chaturvedi A."/>
            <person name="Li X."/>
            <person name="Dhandapani V."/>
            <person name="Marshall H."/>
            <person name="Kissane S."/>
            <person name="Cuenca-Cambronero M."/>
            <person name="Asole G."/>
            <person name="Calvet F."/>
            <person name="Ruiz-Romero M."/>
            <person name="Marangio P."/>
            <person name="Guigo R."/>
            <person name="Rago D."/>
            <person name="Mirbahai L."/>
            <person name="Eastwood N."/>
            <person name="Colbourne J.K."/>
            <person name="Zhou J."/>
            <person name="Mallon E."/>
            <person name="Orsini L."/>
        </authorList>
    </citation>
    <scope>NUCLEOTIDE SEQUENCE [LARGE SCALE GENOMIC DNA]</scope>
    <source>
        <strain evidence="6">LRV0_1</strain>
    </source>
</reference>
<comment type="caution">
    <text evidence="6">The sequence shown here is derived from an EMBL/GenBank/DDBJ whole genome shotgun (WGS) entry which is preliminary data.</text>
</comment>
<evidence type="ECO:0000313" key="7">
    <source>
        <dbReference type="Proteomes" id="UP001234178"/>
    </source>
</evidence>
<evidence type="ECO:0000256" key="4">
    <source>
        <dbReference type="ARBA" id="ARBA00022840"/>
    </source>
</evidence>
<evidence type="ECO:0000256" key="1">
    <source>
        <dbReference type="ARBA" id="ARBA00022679"/>
    </source>
</evidence>
<keyword evidence="1" id="KW-0808">Transferase</keyword>
<dbReference type="InterPro" id="IPR001245">
    <property type="entry name" value="Ser-Thr/Tyr_kinase_cat_dom"/>
</dbReference>
<keyword evidence="7" id="KW-1185">Reference proteome</keyword>
<dbReference type="EMBL" id="JAOYFB010000002">
    <property type="protein sequence ID" value="KAK4007801.1"/>
    <property type="molecule type" value="Genomic_DNA"/>
</dbReference>
<dbReference type="PANTHER" id="PTHR44329">
    <property type="entry name" value="SERINE/THREONINE-PROTEIN KINASE TNNI3K-RELATED"/>
    <property type="match status" value="1"/>
</dbReference>
<dbReference type="Pfam" id="PF07714">
    <property type="entry name" value="PK_Tyr_Ser-Thr"/>
    <property type="match status" value="1"/>
</dbReference>
<keyword evidence="4" id="KW-0067">ATP-binding</keyword>
<organism evidence="6 7">
    <name type="scientific">Daphnia magna</name>
    <dbReference type="NCBI Taxonomy" id="35525"/>
    <lineage>
        <taxon>Eukaryota</taxon>
        <taxon>Metazoa</taxon>
        <taxon>Ecdysozoa</taxon>
        <taxon>Arthropoda</taxon>
        <taxon>Crustacea</taxon>
        <taxon>Branchiopoda</taxon>
        <taxon>Diplostraca</taxon>
        <taxon>Cladocera</taxon>
        <taxon>Anomopoda</taxon>
        <taxon>Daphniidae</taxon>
        <taxon>Daphnia</taxon>
    </lineage>
</organism>
<evidence type="ECO:0000313" key="6">
    <source>
        <dbReference type="EMBL" id="KAK4007801.1"/>
    </source>
</evidence>
<gene>
    <name evidence="6" type="ORF">OUZ56_012953</name>
</gene>
<dbReference type="InterPro" id="IPR011009">
    <property type="entry name" value="Kinase-like_dom_sf"/>
</dbReference>
<evidence type="ECO:0000256" key="3">
    <source>
        <dbReference type="ARBA" id="ARBA00022777"/>
    </source>
</evidence>
<dbReference type="SUPFAM" id="SSF56112">
    <property type="entry name" value="Protein kinase-like (PK-like)"/>
    <property type="match status" value="1"/>
</dbReference>
<evidence type="ECO:0000259" key="5">
    <source>
        <dbReference type="Pfam" id="PF07714"/>
    </source>
</evidence>
<proteinExistence type="predicted"/>